<dbReference type="AlphaFoldDB" id="A0A846ZQX1"/>
<keyword evidence="1 4" id="KW-0378">Hydrolase</keyword>
<dbReference type="PROSITE" id="PS51635">
    <property type="entry name" value="PNPLA"/>
    <property type="match status" value="1"/>
</dbReference>
<dbReference type="RefSeq" id="WP_113065723.1">
    <property type="nucleotide sequence ID" value="NZ_JAAZQD010000005.1"/>
</dbReference>
<feature type="short sequence motif" description="GXSXG" evidence="4">
    <location>
        <begin position="52"/>
        <end position="56"/>
    </location>
</feature>
<keyword evidence="3 4" id="KW-0443">Lipid metabolism</keyword>
<accession>A0A846ZQX1</accession>
<feature type="short sequence motif" description="DGA/G" evidence="4">
    <location>
        <begin position="168"/>
        <end position="170"/>
    </location>
</feature>
<feature type="active site" description="Nucleophile" evidence="4">
    <location>
        <position position="54"/>
    </location>
</feature>
<evidence type="ECO:0000256" key="3">
    <source>
        <dbReference type="ARBA" id="ARBA00023098"/>
    </source>
</evidence>
<dbReference type="PANTHER" id="PTHR14226:SF76">
    <property type="entry name" value="NTE FAMILY PROTEIN RSSA"/>
    <property type="match status" value="1"/>
</dbReference>
<dbReference type="Proteomes" id="UP000541636">
    <property type="component" value="Unassembled WGS sequence"/>
</dbReference>
<dbReference type="GO" id="GO:0008233">
    <property type="term" value="F:peptidase activity"/>
    <property type="evidence" value="ECO:0007669"/>
    <property type="project" value="UniProtKB-KW"/>
</dbReference>
<sequence length="330" mass="35881">MGTASTSLAAVKDGRPTRIALALGAGGAKGLTYIGVIEELDRRGFEIVAIAGSSMGALIGGIYAAGKLDVYRDWVCSLARIDVLRLVDWTLSGGGLIKGERIIETLRELIGEIDIGDLPMAYTAVATDIDRRREMWLTEGPLFDAIRASIAIPSIFRPHRIDGRRLVDGGLLNPLPVTPLLSASWDYMVAVGVNGPIEALPSTADIDAHEQEHEDADSYRKRIADFVGKMMPKGEEKPREQGALELLSLSLDLMQANLAQLRLAAYQPDLLIEMPANVSTAYEFHRARELIELGRMRAGRILQNWTPHHLHGSHASVDDAEADPDESAST</sequence>
<protein>
    <submittedName>
        <fullName evidence="6">Serine protease</fullName>
    </submittedName>
</protein>
<dbReference type="GO" id="GO:0016042">
    <property type="term" value="P:lipid catabolic process"/>
    <property type="evidence" value="ECO:0007669"/>
    <property type="project" value="UniProtKB-UniRule"/>
</dbReference>
<dbReference type="PANTHER" id="PTHR14226">
    <property type="entry name" value="NEUROPATHY TARGET ESTERASE/SWISS CHEESE D.MELANOGASTER"/>
    <property type="match status" value="1"/>
</dbReference>
<dbReference type="InterPro" id="IPR050301">
    <property type="entry name" value="NTE"/>
</dbReference>
<dbReference type="SUPFAM" id="SSF52151">
    <property type="entry name" value="FabD/lysophospholipase-like"/>
    <property type="match status" value="1"/>
</dbReference>
<dbReference type="GO" id="GO:0006508">
    <property type="term" value="P:proteolysis"/>
    <property type="evidence" value="ECO:0007669"/>
    <property type="project" value="UniProtKB-KW"/>
</dbReference>
<evidence type="ECO:0000256" key="1">
    <source>
        <dbReference type="ARBA" id="ARBA00022801"/>
    </source>
</evidence>
<keyword evidence="6" id="KW-0645">Protease</keyword>
<dbReference type="Gene3D" id="3.40.1090.10">
    <property type="entry name" value="Cytosolic phospholipase A2 catalytic domain"/>
    <property type="match status" value="1"/>
</dbReference>
<comment type="caution">
    <text evidence="4">Lacks conserved residue(s) required for the propagation of feature annotation.</text>
</comment>
<reference evidence="6 7" key="1">
    <citation type="journal article" date="2017" name="Int. J. Syst. Evol. Microbiol.">
        <title>Oleiagrimonas citrea sp. nov., a marine bacterium isolated from tidal flat sediment and emended description of the genus Oleiagrimonas Fang et al. 2015 and Oleiagrimonas soli.</title>
        <authorList>
            <person name="Yang S.H."/>
            <person name="Seo H.S."/>
            <person name="Seong C.N."/>
            <person name="Kwon K.K."/>
        </authorList>
    </citation>
    <scope>NUCLEOTIDE SEQUENCE [LARGE SCALE GENOMIC DNA]</scope>
    <source>
        <strain evidence="6 7">MEBiC09124</strain>
    </source>
</reference>
<evidence type="ECO:0000256" key="2">
    <source>
        <dbReference type="ARBA" id="ARBA00022963"/>
    </source>
</evidence>
<keyword evidence="7" id="KW-1185">Reference proteome</keyword>
<dbReference type="InterPro" id="IPR016035">
    <property type="entry name" value="Acyl_Trfase/lysoPLipase"/>
</dbReference>
<dbReference type="Pfam" id="PF01734">
    <property type="entry name" value="Patatin"/>
    <property type="match status" value="1"/>
</dbReference>
<proteinExistence type="predicted"/>
<comment type="caution">
    <text evidence="6">The sequence shown here is derived from an EMBL/GenBank/DDBJ whole genome shotgun (WGS) entry which is preliminary data.</text>
</comment>
<organism evidence="6 7">
    <name type="scientific">Oleiagrimonas citrea</name>
    <dbReference type="NCBI Taxonomy" id="1665687"/>
    <lineage>
        <taxon>Bacteria</taxon>
        <taxon>Pseudomonadati</taxon>
        <taxon>Pseudomonadota</taxon>
        <taxon>Gammaproteobacteria</taxon>
        <taxon>Lysobacterales</taxon>
        <taxon>Rhodanobacteraceae</taxon>
        <taxon>Oleiagrimonas</taxon>
    </lineage>
</organism>
<name>A0A846ZQX1_9GAMM</name>
<dbReference type="InterPro" id="IPR002641">
    <property type="entry name" value="PNPLA_dom"/>
</dbReference>
<feature type="active site" description="Proton acceptor" evidence="4">
    <location>
        <position position="168"/>
    </location>
</feature>
<evidence type="ECO:0000313" key="6">
    <source>
        <dbReference type="EMBL" id="NKZ39899.1"/>
    </source>
</evidence>
<keyword evidence="2 4" id="KW-0442">Lipid degradation</keyword>
<gene>
    <name evidence="6" type="ORF">HF690_13160</name>
</gene>
<dbReference type="EMBL" id="JAAZQD010000005">
    <property type="protein sequence ID" value="NKZ39899.1"/>
    <property type="molecule type" value="Genomic_DNA"/>
</dbReference>
<evidence type="ECO:0000313" key="7">
    <source>
        <dbReference type="Proteomes" id="UP000541636"/>
    </source>
</evidence>
<evidence type="ECO:0000259" key="5">
    <source>
        <dbReference type="PROSITE" id="PS51635"/>
    </source>
</evidence>
<feature type="domain" description="PNPLA" evidence="5">
    <location>
        <begin position="21"/>
        <end position="181"/>
    </location>
</feature>
<evidence type="ECO:0000256" key="4">
    <source>
        <dbReference type="PROSITE-ProRule" id="PRU01161"/>
    </source>
</evidence>